<evidence type="ECO:0000256" key="1">
    <source>
        <dbReference type="SAM" id="MobiDB-lite"/>
    </source>
</evidence>
<organism evidence="2 3">
    <name type="scientific">Hevea brasiliensis</name>
    <name type="common">Para rubber tree</name>
    <name type="synonym">Siphonia brasiliensis</name>
    <dbReference type="NCBI Taxonomy" id="3981"/>
    <lineage>
        <taxon>Eukaryota</taxon>
        <taxon>Viridiplantae</taxon>
        <taxon>Streptophyta</taxon>
        <taxon>Embryophyta</taxon>
        <taxon>Tracheophyta</taxon>
        <taxon>Spermatophyta</taxon>
        <taxon>Magnoliopsida</taxon>
        <taxon>eudicotyledons</taxon>
        <taxon>Gunneridae</taxon>
        <taxon>Pentapetalae</taxon>
        <taxon>rosids</taxon>
        <taxon>fabids</taxon>
        <taxon>Malpighiales</taxon>
        <taxon>Euphorbiaceae</taxon>
        <taxon>Crotonoideae</taxon>
        <taxon>Micrandreae</taxon>
        <taxon>Hevea</taxon>
    </lineage>
</organism>
<keyword evidence="3" id="KW-1185">Reference proteome</keyword>
<accession>A0A6A6M4X7</accession>
<feature type="compositionally biased region" description="Basic and acidic residues" evidence="1">
    <location>
        <begin position="37"/>
        <end position="50"/>
    </location>
</feature>
<gene>
    <name evidence="2" type="ORF">GH714_015154</name>
</gene>
<proteinExistence type="predicted"/>
<dbReference type="EMBL" id="JAAGAX010000007">
    <property type="protein sequence ID" value="KAF2308741.1"/>
    <property type="molecule type" value="Genomic_DNA"/>
</dbReference>
<evidence type="ECO:0000313" key="2">
    <source>
        <dbReference type="EMBL" id="KAF2308741.1"/>
    </source>
</evidence>
<name>A0A6A6M4X7_HEVBR</name>
<dbReference type="Proteomes" id="UP000467840">
    <property type="component" value="Chromosome 17"/>
</dbReference>
<comment type="caution">
    <text evidence="2">The sequence shown here is derived from an EMBL/GenBank/DDBJ whole genome shotgun (WGS) entry which is preliminary data.</text>
</comment>
<reference evidence="2 3" key="1">
    <citation type="journal article" date="2020" name="Mol. Plant">
        <title>The Chromosome-Based Rubber Tree Genome Provides New Insights into Spurge Genome Evolution and Rubber Biosynthesis.</title>
        <authorList>
            <person name="Liu J."/>
            <person name="Shi C."/>
            <person name="Shi C.C."/>
            <person name="Li W."/>
            <person name="Zhang Q.J."/>
            <person name="Zhang Y."/>
            <person name="Li K."/>
            <person name="Lu H.F."/>
            <person name="Shi C."/>
            <person name="Zhu S.T."/>
            <person name="Xiao Z.Y."/>
            <person name="Nan H."/>
            <person name="Yue Y."/>
            <person name="Zhu X.G."/>
            <person name="Wu Y."/>
            <person name="Hong X.N."/>
            <person name="Fan G.Y."/>
            <person name="Tong Y."/>
            <person name="Zhang D."/>
            <person name="Mao C.L."/>
            <person name="Liu Y.L."/>
            <person name="Hao S.J."/>
            <person name="Liu W.Q."/>
            <person name="Lv M.Q."/>
            <person name="Zhang H.B."/>
            <person name="Liu Y."/>
            <person name="Hu-Tang G.R."/>
            <person name="Wang J.P."/>
            <person name="Wang J.H."/>
            <person name="Sun Y.H."/>
            <person name="Ni S.B."/>
            <person name="Chen W.B."/>
            <person name="Zhang X.C."/>
            <person name="Jiao Y.N."/>
            <person name="Eichler E.E."/>
            <person name="Li G.H."/>
            <person name="Liu X."/>
            <person name="Gao L.Z."/>
        </authorList>
    </citation>
    <scope>NUCLEOTIDE SEQUENCE [LARGE SCALE GENOMIC DNA]</scope>
    <source>
        <strain evidence="3">cv. GT1</strain>
        <tissue evidence="2">Leaf</tissue>
    </source>
</reference>
<feature type="compositionally biased region" description="Basic residues" evidence="1">
    <location>
        <begin position="74"/>
        <end position="85"/>
    </location>
</feature>
<dbReference type="AlphaFoldDB" id="A0A6A6M4X7"/>
<evidence type="ECO:0000313" key="3">
    <source>
        <dbReference type="Proteomes" id="UP000467840"/>
    </source>
</evidence>
<sequence length="193" mass="21677">MGANVVSSETLFSSAMGNPNFDFLPNMPFHSFPSIIPKEESGMMREKEEMESGSGSEQVEEKSGNEQESTEKPLKKKRYHRHTARQIQKWKQRVCCIASRYAGRPIQAMQPTSTLVLPSLDLDMNIYSRHFPDSLGSCTEMMPMLMLPGTSSFAEAGLVLMEEEKTLAMELAMSSIDELVKMCQATEPLDQKQ</sequence>
<protein>
    <submittedName>
        <fullName evidence="2">Uncharacterized protein</fullName>
    </submittedName>
</protein>
<feature type="region of interest" description="Disordered" evidence="1">
    <location>
        <begin position="35"/>
        <end position="85"/>
    </location>
</feature>
<feature type="compositionally biased region" description="Basic and acidic residues" evidence="1">
    <location>
        <begin position="59"/>
        <end position="73"/>
    </location>
</feature>